<evidence type="ECO:0000256" key="1">
    <source>
        <dbReference type="ARBA" id="ARBA00004496"/>
    </source>
</evidence>
<comment type="subcellular location">
    <subcellularLocation>
        <location evidence="1">Cytoplasm</location>
    </subcellularLocation>
</comment>
<evidence type="ECO:0000256" key="2">
    <source>
        <dbReference type="ARBA" id="ARBA00010670"/>
    </source>
</evidence>
<dbReference type="Pfam" id="PF07809">
    <property type="entry name" value="RTP801_C"/>
    <property type="match status" value="1"/>
</dbReference>
<dbReference type="OrthoDB" id="10018535at2759"/>
<dbReference type="PANTHER" id="PTHR12478">
    <property type="entry name" value="DNA-DAMAGE-INDUCIBLE TRANSCRIPT 4 PROTEIN DDIT4"/>
    <property type="match status" value="1"/>
</dbReference>
<keyword evidence="3" id="KW-0963">Cytoplasm</keyword>
<comment type="caution">
    <text evidence="4">The sequence shown here is derived from an EMBL/GenBank/DDBJ whole genome shotgun (WGS) entry which is preliminary data.</text>
</comment>
<dbReference type="GO" id="GO:0032006">
    <property type="term" value="P:regulation of TOR signaling"/>
    <property type="evidence" value="ECO:0007669"/>
    <property type="project" value="TreeGrafter"/>
</dbReference>
<dbReference type="Gene3D" id="3.90.470.40">
    <property type="entry name" value="RTP801-like"/>
    <property type="match status" value="1"/>
</dbReference>
<evidence type="ECO:0000313" key="4">
    <source>
        <dbReference type="EMBL" id="KAG0695771.1"/>
    </source>
</evidence>
<dbReference type="EMBL" id="JACEEZ010025968">
    <property type="protein sequence ID" value="KAG0695771.1"/>
    <property type="molecule type" value="Genomic_DNA"/>
</dbReference>
<dbReference type="GO" id="GO:0005737">
    <property type="term" value="C:cytoplasm"/>
    <property type="evidence" value="ECO:0007669"/>
    <property type="project" value="UniProtKB-SubCell"/>
</dbReference>
<dbReference type="InterPro" id="IPR038281">
    <property type="entry name" value="RTP801-like_C_sf"/>
</dbReference>
<reference evidence="4" key="1">
    <citation type="submission" date="2020-07" db="EMBL/GenBank/DDBJ databases">
        <title>The High-quality genome of the commercially important snow crab, Chionoecetes opilio.</title>
        <authorList>
            <person name="Jeong J.-H."/>
            <person name="Ryu S."/>
        </authorList>
    </citation>
    <scope>NUCLEOTIDE SEQUENCE</scope>
    <source>
        <strain evidence="4">MADBK_172401_WGS</strain>
        <tissue evidence="4">Digestive gland</tissue>
    </source>
</reference>
<dbReference type="GO" id="GO:0009968">
    <property type="term" value="P:negative regulation of signal transduction"/>
    <property type="evidence" value="ECO:0007669"/>
    <property type="project" value="InterPro"/>
</dbReference>
<dbReference type="AlphaFoldDB" id="A0A8J8WAK8"/>
<evidence type="ECO:0000313" key="5">
    <source>
        <dbReference type="Proteomes" id="UP000770661"/>
    </source>
</evidence>
<dbReference type="GO" id="GO:0006915">
    <property type="term" value="P:apoptotic process"/>
    <property type="evidence" value="ECO:0007669"/>
    <property type="project" value="TreeGrafter"/>
</dbReference>
<accession>A0A8J8WAK8</accession>
<evidence type="ECO:0000256" key="3">
    <source>
        <dbReference type="ARBA" id="ARBA00022490"/>
    </source>
</evidence>
<proteinExistence type="inferred from homology"/>
<keyword evidence="5" id="KW-1185">Reference proteome</keyword>
<dbReference type="Proteomes" id="UP000770661">
    <property type="component" value="Unassembled WGS sequence"/>
</dbReference>
<dbReference type="PANTHER" id="PTHR12478:SF16">
    <property type="entry name" value="PROTEIN CHARYBDE-RELATED"/>
    <property type="match status" value="1"/>
</dbReference>
<name>A0A8J8WAK8_CHIOP</name>
<dbReference type="InterPro" id="IPR012918">
    <property type="entry name" value="RTP801-like"/>
</dbReference>
<protein>
    <submittedName>
        <fullName evidence="4">DNA damage-inducible transcript 4-like protein</fullName>
    </submittedName>
</protein>
<organism evidence="4 5">
    <name type="scientific">Chionoecetes opilio</name>
    <name type="common">Atlantic snow crab</name>
    <name type="synonym">Cancer opilio</name>
    <dbReference type="NCBI Taxonomy" id="41210"/>
    <lineage>
        <taxon>Eukaryota</taxon>
        <taxon>Metazoa</taxon>
        <taxon>Ecdysozoa</taxon>
        <taxon>Arthropoda</taxon>
        <taxon>Crustacea</taxon>
        <taxon>Multicrustacea</taxon>
        <taxon>Malacostraca</taxon>
        <taxon>Eumalacostraca</taxon>
        <taxon>Eucarida</taxon>
        <taxon>Decapoda</taxon>
        <taxon>Pleocyemata</taxon>
        <taxon>Brachyura</taxon>
        <taxon>Eubrachyura</taxon>
        <taxon>Majoidea</taxon>
        <taxon>Majidae</taxon>
        <taxon>Chionoecetes</taxon>
    </lineage>
</organism>
<gene>
    <name evidence="4" type="primary">Ddit4l_0</name>
    <name evidence="4" type="ORF">GWK47_026800</name>
</gene>
<comment type="similarity">
    <text evidence="2">Belongs to the DDIT4 family.</text>
</comment>
<sequence>MAHLKVLTPVEAKLSDLLGPLPIEEGLLEEELEDPVETRAWVVLRRRVEEEVRQNTHNSIVFPPHLLDQVAEHVLELSTDEPCGLRGCVLFVVYEDPELGEQQLAKLKTDKNMPSTHLLVLKLKADPTSWFTKMARIFRSLGKRKMVVSSRYELLKKNFYDDPQVLMVQ</sequence>